<dbReference type="InterPro" id="IPR058792">
    <property type="entry name" value="Beta-barrel_RND_2"/>
</dbReference>
<dbReference type="NCBIfam" id="TIGR01730">
    <property type="entry name" value="RND_mfp"/>
    <property type="match status" value="1"/>
</dbReference>
<dbReference type="InterPro" id="IPR058649">
    <property type="entry name" value="CzcB_C"/>
</dbReference>
<evidence type="ECO:0000256" key="1">
    <source>
        <dbReference type="ARBA" id="ARBA00009477"/>
    </source>
</evidence>
<gene>
    <name evidence="8" type="ORF">IAE60_12745</name>
</gene>
<comment type="similarity">
    <text evidence="1">Belongs to the membrane fusion protein (MFP) (TC 8.A.1) family.</text>
</comment>
<evidence type="ECO:0000259" key="6">
    <source>
        <dbReference type="Pfam" id="PF25973"/>
    </source>
</evidence>
<dbReference type="PANTHER" id="PTHR30097:SF4">
    <property type="entry name" value="SLR6042 PROTEIN"/>
    <property type="match status" value="1"/>
</dbReference>
<evidence type="ECO:0000256" key="3">
    <source>
        <dbReference type="SAM" id="MobiDB-lite"/>
    </source>
</evidence>
<dbReference type="Pfam" id="PF25973">
    <property type="entry name" value="BSH_CzcB"/>
    <property type="match status" value="1"/>
</dbReference>
<dbReference type="GO" id="GO:0060003">
    <property type="term" value="P:copper ion export"/>
    <property type="evidence" value="ECO:0007669"/>
    <property type="project" value="TreeGrafter"/>
</dbReference>
<accession>A0A7G9T9N1</accession>
<dbReference type="CDD" id="cd06850">
    <property type="entry name" value="biotinyl_domain"/>
    <property type="match status" value="1"/>
</dbReference>
<dbReference type="GO" id="GO:0022857">
    <property type="term" value="F:transmembrane transporter activity"/>
    <property type="evidence" value="ECO:0007669"/>
    <property type="project" value="InterPro"/>
</dbReference>
<dbReference type="Gene3D" id="2.40.420.20">
    <property type="match status" value="1"/>
</dbReference>
<dbReference type="Pfam" id="PF25954">
    <property type="entry name" value="Beta-barrel_RND_2"/>
    <property type="match status" value="1"/>
</dbReference>
<evidence type="ECO:0000256" key="4">
    <source>
        <dbReference type="SAM" id="SignalP"/>
    </source>
</evidence>
<dbReference type="Pfam" id="PF25975">
    <property type="entry name" value="CzcB_C"/>
    <property type="match status" value="1"/>
</dbReference>
<evidence type="ECO:0000259" key="7">
    <source>
        <dbReference type="Pfam" id="PF25975"/>
    </source>
</evidence>
<feature type="signal peptide" evidence="4">
    <location>
        <begin position="1"/>
        <end position="21"/>
    </location>
</feature>
<dbReference type="Gene3D" id="2.40.50.100">
    <property type="match status" value="1"/>
</dbReference>
<feature type="domain" description="CzcB-like barrel-sandwich hybrid" evidence="6">
    <location>
        <begin position="116"/>
        <end position="187"/>
    </location>
</feature>
<dbReference type="GeneID" id="81471846"/>
<dbReference type="PROSITE" id="PS51257">
    <property type="entry name" value="PROKAR_LIPOPROTEIN"/>
    <property type="match status" value="1"/>
</dbReference>
<evidence type="ECO:0000259" key="5">
    <source>
        <dbReference type="Pfam" id="PF25954"/>
    </source>
</evidence>
<dbReference type="GO" id="GO:0015679">
    <property type="term" value="P:plasma membrane copper ion transport"/>
    <property type="evidence" value="ECO:0007669"/>
    <property type="project" value="TreeGrafter"/>
</dbReference>
<reference evidence="8 9" key="1">
    <citation type="submission" date="2020-08" db="EMBL/GenBank/DDBJ databases">
        <title>Streptomycin Non-resistant strain, P. mexicana.</title>
        <authorList>
            <person name="Ganesh-Kumar S."/>
            <person name="Zhe T."/>
            <person name="Yu Z."/>
            <person name="Min Y."/>
        </authorList>
    </citation>
    <scope>NUCLEOTIDE SEQUENCE [LARGE SCALE GENOMIC DNA]</scope>
    <source>
        <strain evidence="8 9">GTZY2</strain>
    </source>
</reference>
<dbReference type="Gene3D" id="2.40.30.170">
    <property type="match status" value="1"/>
</dbReference>
<dbReference type="EMBL" id="CP060731">
    <property type="protein sequence ID" value="QNN76806.1"/>
    <property type="molecule type" value="Genomic_DNA"/>
</dbReference>
<dbReference type="RefSeq" id="WP_187572537.1">
    <property type="nucleotide sequence ID" value="NZ_CP060731.1"/>
</dbReference>
<feature type="domain" description="CusB-like beta-barrel" evidence="5">
    <location>
        <begin position="191"/>
        <end position="265"/>
    </location>
</feature>
<dbReference type="InterPro" id="IPR011053">
    <property type="entry name" value="Single_hybrid_motif"/>
</dbReference>
<dbReference type="AlphaFoldDB" id="A0A7G9T9N1"/>
<evidence type="ECO:0000313" key="9">
    <source>
        <dbReference type="Proteomes" id="UP000515838"/>
    </source>
</evidence>
<dbReference type="GO" id="GO:0030288">
    <property type="term" value="C:outer membrane-bounded periplasmic space"/>
    <property type="evidence" value="ECO:0007669"/>
    <property type="project" value="TreeGrafter"/>
</dbReference>
<proteinExistence type="inferred from homology"/>
<dbReference type="Proteomes" id="UP000515838">
    <property type="component" value="Chromosome"/>
</dbReference>
<feature type="domain" description="CzcB-like C-terminal circularly permuted SH3-like" evidence="7">
    <location>
        <begin position="273"/>
        <end position="333"/>
    </location>
</feature>
<keyword evidence="2" id="KW-0813">Transport</keyword>
<feature type="region of interest" description="Disordered" evidence="3">
    <location>
        <begin position="26"/>
        <end position="90"/>
    </location>
</feature>
<dbReference type="SUPFAM" id="SSF51230">
    <property type="entry name" value="Single hybrid motif"/>
    <property type="match status" value="1"/>
</dbReference>
<dbReference type="InterPro" id="IPR058647">
    <property type="entry name" value="BSH_CzcB-like"/>
</dbReference>
<feature type="compositionally biased region" description="Basic and acidic residues" evidence="3">
    <location>
        <begin position="28"/>
        <end position="75"/>
    </location>
</feature>
<dbReference type="FunFam" id="2.40.420.20:FF:000006">
    <property type="entry name" value="RND family efflux transporter MFP subunit"/>
    <property type="match status" value="1"/>
</dbReference>
<dbReference type="PANTHER" id="PTHR30097">
    <property type="entry name" value="CATION EFFLUX SYSTEM PROTEIN CUSB"/>
    <property type="match status" value="1"/>
</dbReference>
<evidence type="ECO:0000256" key="2">
    <source>
        <dbReference type="ARBA" id="ARBA00022448"/>
    </source>
</evidence>
<dbReference type="GO" id="GO:0016020">
    <property type="term" value="C:membrane"/>
    <property type="evidence" value="ECO:0007669"/>
    <property type="project" value="InterPro"/>
</dbReference>
<dbReference type="GO" id="GO:0046914">
    <property type="term" value="F:transition metal ion binding"/>
    <property type="evidence" value="ECO:0007669"/>
    <property type="project" value="TreeGrafter"/>
</dbReference>
<feature type="chain" id="PRO_5029000702" evidence="4">
    <location>
        <begin position="22"/>
        <end position="345"/>
    </location>
</feature>
<name>A0A7G9T9N1_PSEMX</name>
<protein>
    <submittedName>
        <fullName evidence="8">Efflux RND transporter periplasmic adaptor subunit</fullName>
    </submittedName>
</protein>
<organism evidence="8 9">
    <name type="scientific">Pseudoxanthomonas mexicana</name>
    <dbReference type="NCBI Taxonomy" id="128785"/>
    <lineage>
        <taxon>Bacteria</taxon>
        <taxon>Pseudomonadati</taxon>
        <taxon>Pseudomonadota</taxon>
        <taxon>Gammaproteobacteria</taxon>
        <taxon>Lysobacterales</taxon>
        <taxon>Lysobacteraceae</taxon>
        <taxon>Pseudoxanthomonas</taxon>
    </lineage>
</organism>
<keyword evidence="4" id="KW-0732">Signal</keyword>
<dbReference type="InterPro" id="IPR051909">
    <property type="entry name" value="MFP_Cation_Efflux"/>
</dbReference>
<dbReference type="InterPro" id="IPR006143">
    <property type="entry name" value="RND_pump_MFP"/>
</dbReference>
<evidence type="ECO:0000313" key="8">
    <source>
        <dbReference type="EMBL" id="QNN76806.1"/>
    </source>
</evidence>
<sequence length="345" mass="35659">MKNVAKIAAPTLLLGAVLMLAACGGSKDATEEKTAPAKEASAKGDDHGAEGEAGHEEGEAGHGEEAGGHEEEGAEKTTIPQEEADKSGVKVAKVSEGAIKNELEVQGVLTPMEGGVAQVTARYPGVVRALRANVGDTVRQGQALAVVHSNLSLTTYTITAPISGVVLSRQGSVGGVAAEGQPLFEIGNLSKVWVDLHVFGADAQYLRPGVAVTVSRLYDNVSATTTIERVLPSTSTASQSLVARAALPNEDGFWRPGTAVKAQITMSTSDAGVVIPQSAIQSMDGKDVVFVRDGDTYTARPVKLGDRDSTQVAVLEGVKAGEDIVVTQSYLVKADIEKSGATHAH</sequence>